<organism evidence="1">
    <name type="scientific">Rhizophagus irregularis (strain DAOM 181602 / DAOM 197198 / MUCL 43194)</name>
    <name type="common">Arbuscular mycorrhizal fungus</name>
    <name type="synonym">Glomus intraradices</name>
    <dbReference type="NCBI Taxonomy" id="747089"/>
    <lineage>
        <taxon>Eukaryota</taxon>
        <taxon>Fungi</taxon>
        <taxon>Fungi incertae sedis</taxon>
        <taxon>Mucoromycota</taxon>
        <taxon>Glomeromycotina</taxon>
        <taxon>Glomeromycetes</taxon>
        <taxon>Glomerales</taxon>
        <taxon>Glomeraceae</taxon>
        <taxon>Rhizophagus</taxon>
    </lineage>
</organism>
<dbReference type="HOGENOM" id="CLU_2813713_0_0_1"/>
<reference evidence="1" key="1">
    <citation type="submission" date="2013-07" db="EMBL/GenBank/DDBJ databases">
        <title>The genome of an arbuscular mycorrhizal fungus provides insights into the evolution of the oldest plant symbiosis.</title>
        <authorList>
            <consortium name="DOE Joint Genome Institute"/>
            <person name="Tisserant E."/>
            <person name="Malbreil M."/>
            <person name="Kuo A."/>
            <person name="Kohler A."/>
            <person name="Symeonidi A."/>
            <person name="Balestrini R."/>
            <person name="Charron P."/>
            <person name="Duensing N."/>
            <person name="Frei-dit-Frey N."/>
            <person name="Gianinazzi-Pearson V."/>
            <person name="Gilbert B."/>
            <person name="Handa Y."/>
            <person name="Hijri M."/>
            <person name="Kaul R."/>
            <person name="Kawaguchi M."/>
            <person name="Krajinski F."/>
            <person name="Lammers P."/>
            <person name="Lapierre D."/>
            <person name="Masclaux F.G."/>
            <person name="Murat C."/>
            <person name="Morin E."/>
            <person name="Ndikumana S."/>
            <person name="Pagni M."/>
            <person name="Petitpierre D."/>
            <person name="Requena N."/>
            <person name="Rosikiewicz P."/>
            <person name="Riley R."/>
            <person name="Saito K."/>
            <person name="San Clemente H."/>
            <person name="Shapiro H."/>
            <person name="van Tuinen D."/>
            <person name="Becard G."/>
            <person name="Bonfante P."/>
            <person name="Paszkowski U."/>
            <person name="Shachar-Hill Y."/>
            <person name="Young J.P."/>
            <person name="Sanders I.R."/>
            <person name="Henrissat B."/>
            <person name="Rensing S.A."/>
            <person name="Grigoriev I.V."/>
            <person name="Corradi N."/>
            <person name="Roux C."/>
            <person name="Martin F."/>
        </authorList>
    </citation>
    <scope>NUCLEOTIDE SEQUENCE</scope>
    <source>
        <strain evidence="1">DAOM 197198</strain>
    </source>
</reference>
<evidence type="ECO:0000313" key="1">
    <source>
        <dbReference type="EMBL" id="ERZ99462.1"/>
    </source>
</evidence>
<gene>
    <name evidence="1" type="ORF">GLOINDRAFT_9467</name>
</gene>
<protein>
    <submittedName>
        <fullName evidence="1">Uncharacterized protein</fullName>
    </submittedName>
</protein>
<sequence length="67" mass="7638">MGYETDKYRCSMTQKHNNLSVEKLRTTMQTCIEFFIHAKSFGSLMTGSLSYKSIAIVHPSNNVNAFE</sequence>
<dbReference type="EMBL" id="KI297945">
    <property type="protein sequence ID" value="ERZ99462.1"/>
    <property type="molecule type" value="Genomic_DNA"/>
</dbReference>
<accession>U9SZG0</accession>
<dbReference type="AlphaFoldDB" id="U9SZG0"/>
<proteinExistence type="predicted"/>
<name>U9SZG0_RHIID</name>